<dbReference type="AlphaFoldDB" id="A0AAV9WME5"/>
<dbReference type="Proteomes" id="UP001370758">
    <property type="component" value="Unassembled WGS sequence"/>
</dbReference>
<accession>A0AAV9WME5</accession>
<proteinExistence type="predicted"/>
<gene>
    <name evidence="2" type="ORF">TWF481_000066</name>
</gene>
<evidence type="ECO:0000313" key="3">
    <source>
        <dbReference type="Proteomes" id="UP001370758"/>
    </source>
</evidence>
<feature type="region of interest" description="Disordered" evidence="1">
    <location>
        <begin position="99"/>
        <end position="118"/>
    </location>
</feature>
<evidence type="ECO:0000313" key="2">
    <source>
        <dbReference type="EMBL" id="KAK6511144.1"/>
    </source>
</evidence>
<dbReference type="EMBL" id="JAVHJL010000001">
    <property type="protein sequence ID" value="KAK6511144.1"/>
    <property type="molecule type" value="Genomic_DNA"/>
</dbReference>
<evidence type="ECO:0000256" key="1">
    <source>
        <dbReference type="SAM" id="MobiDB-lite"/>
    </source>
</evidence>
<name>A0AAV9WME5_9PEZI</name>
<keyword evidence="3" id="KW-1185">Reference proteome</keyword>
<comment type="caution">
    <text evidence="2">The sequence shown here is derived from an EMBL/GenBank/DDBJ whole genome shotgun (WGS) entry which is preliminary data.</text>
</comment>
<reference evidence="2 3" key="1">
    <citation type="submission" date="2023-08" db="EMBL/GenBank/DDBJ databases">
        <authorList>
            <person name="Palmer J.M."/>
        </authorList>
    </citation>
    <scope>NUCLEOTIDE SEQUENCE [LARGE SCALE GENOMIC DNA]</scope>
    <source>
        <strain evidence="2 3">TWF481</strain>
    </source>
</reference>
<organism evidence="2 3">
    <name type="scientific">Arthrobotrys musiformis</name>
    <dbReference type="NCBI Taxonomy" id="47236"/>
    <lineage>
        <taxon>Eukaryota</taxon>
        <taxon>Fungi</taxon>
        <taxon>Dikarya</taxon>
        <taxon>Ascomycota</taxon>
        <taxon>Pezizomycotina</taxon>
        <taxon>Orbiliomycetes</taxon>
        <taxon>Orbiliales</taxon>
        <taxon>Orbiliaceae</taxon>
        <taxon>Arthrobotrys</taxon>
    </lineage>
</organism>
<sequence length="149" mass="15397">MDCRRDPNTGEPIGSIAYEKPSEVPEWRIINLLPLGAIGFGNVAKAVAMVQRIMEEEGHGLVEAVIKGVKLFGVTDPKTIEKIRTTGSPTPAAAIAATTNTTRASDKPIPRASVKPTGATTLGAPPPYILAPLARLGGALSPGLMSGGC</sequence>
<protein>
    <submittedName>
        <fullName evidence="2">Uncharacterized protein</fullName>
    </submittedName>
</protein>